<protein>
    <submittedName>
        <fullName evidence="1">Uncharacterized protein</fullName>
    </submittedName>
</protein>
<organism evidence="1 2">
    <name type="scientific">Citrullus colocynthis</name>
    <name type="common">colocynth</name>
    <dbReference type="NCBI Taxonomy" id="252529"/>
    <lineage>
        <taxon>Eukaryota</taxon>
        <taxon>Viridiplantae</taxon>
        <taxon>Streptophyta</taxon>
        <taxon>Embryophyta</taxon>
        <taxon>Tracheophyta</taxon>
        <taxon>Spermatophyta</taxon>
        <taxon>Magnoliopsida</taxon>
        <taxon>eudicotyledons</taxon>
        <taxon>Gunneridae</taxon>
        <taxon>Pentapetalae</taxon>
        <taxon>rosids</taxon>
        <taxon>fabids</taxon>
        <taxon>Cucurbitales</taxon>
        <taxon>Cucurbitaceae</taxon>
        <taxon>Benincaseae</taxon>
        <taxon>Citrullus</taxon>
    </lineage>
</organism>
<dbReference type="EMBL" id="OZ021736">
    <property type="protein sequence ID" value="CAK9315059.1"/>
    <property type="molecule type" value="Genomic_DNA"/>
</dbReference>
<accession>A0ABP0Y3Q8</accession>
<name>A0ABP0Y3Q8_9ROSI</name>
<evidence type="ECO:0000313" key="1">
    <source>
        <dbReference type="EMBL" id="CAK9315059.1"/>
    </source>
</evidence>
<evidence type="ECO:0000313" key="2">
    <source>
        <dbReference type="Proteomes" id="UP001642487"/>
    </source>
</evidence>
<reference evidence="1 2" key="1">
    <citation type="submission" date="2024-03" db="EMBL/GenBank/DDBJ databases">
        <authorList>
            <person name="Gkanogiannis A."/>
            <person name="Becerra Lopez-Lavalle L."/>
        </authorList>
    </citation>
    <scope>NUCLEOTIDE SEQUENCE [LARGE SCALE GENOMIC DNA]</scope>
</reference>
<dbReference type="Proteomes" id="UP001642487">
    <property type="component" value="Chromosome 2"/>
</dbReference>
<keyword evidence="2" id="KW-1185">Reference proteome</keyword>
<proteinExistence type="predicted"/>
<sequence>MLLYSPSQMTADFDELQFHIIYVLNNLICQLTREVFLNNNNPPLGYSTVTASSSSSSSSTKQGSFRFSFATLGISLISPSKVMHHFRFHTATS</sequence>
<gene>
    <name evidence="1" type="ORF">CITCOLO1_LOCUS6839</name>
</gene>